<protein>
    <submittedName>
        <fullName evidence="7 9">Serine/threonine kinase 16</fullName>
    </submittedName>
</protein>
<feature type="transmembrane region" description="Helical" evidence="5">
    <location>
        <begin position="409"/>
        <end position="430"/>
    </location>
</feature>
<reference evidence="9" key="2">
    <citation type="submission" date="2020-04" db="EMBL/GenBank/DDBJ databases">
        <authorList>
            <consortium name="NCBI Genome Project"/>
        </authorList>
    </citation>
    <scope>NUCLEOTIDE SEQUENCE</scope>
    <source>
        <strain evidence="9">CBS 304.34</strain>
    </source>
</reference>
<dbReference type="AlphaFoldDB" id="A0A6A6Z5P3"/>
<evidence type="ECO:0000256" key="3">
    <source>
        <dbReference type="ARBA" id="ARBA00022989"/>
    </source>
</evidence>
<feature type="transmembrane region" description="Helical" evidence="5">
    <location>
        <begin position="503"/>
        <end position="525"/>
    </location>
</feature>
<dbReference type="RefSeq" id="XP_033582541.1">
    <property type="nucleotide sequence ID" value="XM_033727682.1"/>
</dbReference>
<feature type="transmembrane region" description="Helical" evidence="5">
    <location>
        <begin position="474"/>
        <end position="491"/>
    </location>
</feature>
<reference evidence="9" key="3">
    <citation type="submission" date="2025-04" db="UniProtKB">
        <authorList>
            <consortium name="RefSeq"/>
        </authorList>
    </citation>
    <scope>IDENTIFICATION</scope>
    <source>
        <strain evidence="9">CBS 304.34</strain>
    </source>
</reference>
<keyword evidence="8" id="KW-1185">Reference proteome</keyword>
<dbReference type="GeneID" id="54468575"/>
<dbReference type="PANTHER" id="PTHR23502">
    <property type="entry name" value="MAJOR FACILITATOR SUPERFAMILY"/>
    <property type="match status" value="1"/>
</dbReference>
<feature type="transmembrane region" description="Helical" evidence="5">
    <location>
        <begin position="131"/>
        <end position="150"/>
    </location>
</feature>
<evidence type="ECO:0000259" key="6">
    <source>
        <dbReference type="PROSITE" id="PS50850"/>
    </source>
</evidence>
<keyword evidence="2 5" id="KW-0812">Transmembrane</keyword>
<keyword evidence="7 9" id="KW-0418">Kinase</keyword>
<feature type="transmembrane region" description="Helical" evidence="5">
    <location>
        <begin position="376"/>
        <end position="397"/>
    </location>
</feature>
<sequence length="550" mass="60493">MKLSPLEDHSALFQVPGTIVLSDATETDRLDLKRNPKGDIILSPQPSEDPNDPLNWPTYKKLTVVIILMFGSCVCASTIGPLLSASLFVLSEDLHRPLSDITLTTGYTLLASGCAGPLVSSIARKLGKRPAFIFCSFMGLLGSIIGAVSASYNGLLAARVVQGFATCAYESLVISVVGDIFFVHQRGLYSSFMIFTLNCVSNMSPIVCGPITNNLGWRWLFILLAIIIGVQLALCFLFVPETTYRRDPRYNTDETANTNLEELTKIEHQHNEVLDEPIADRDKSVREVTGIPIPKKKTWLQELKVYNGIMSDESILAMFAAPFLSCTNLAVFWMVIVSGGVTSFYVAASYVVAQIFSPPPYLLNASQVGYTFLGPFIGGILGTLAVGAISDSIALWLTKRNKGIYEPEFRLVPILLGLAAGAGFIGFGYVTSMSGSVYTASFLWGLSIFGVTFVVVPSSAYIIDAFRDLSHEAFIAAMMFKNFIFYGYSTFMNDWTASAGPHAAFYTFGGATFALVLTTVIVYIWGKRYRSFWHRHNMFEKLHIRSQVEM</sequence>
<feature type="transmembrane region" description="Helical" evidence="5">
    <location>
        <begin position="156"/>
        <end position="181"/>
    </location>
</feature>
<accession>A0A6A6Z5P3</accession>
<feature type="transmembrane region" description="Helical" evidence="5">
    <location>
        <begin position="101"/>
        <end position="119"/>
    </location>
</feature>
<evidence type="ECO:0000313" key="8">
    <source>
        <dbReference type="Proteomes" id="UP000504636"/>
    </source>
</evidence>
<feature type="transmembrane region" description="Helical" evidence="5">
    <location>
        <begin position="219"/>
        <end position="239"/>
    </location>
</feature>
<dbReference type="EMBL" id="MU003694">
    <property type="protein sequence ID" value="KAF2815577.1"/>
    <property type="molecule type" value="Genomic_DNA"/>
</dbReference>
<dbReference type="Pfam" id="PF07690">
    <property type="entry name" value="MFS_1"/>
    <property type="match status" value="1"/>
</dbReference>
<dbReference type="PANTHER" id="PTHR23502:SF29">
    <property type="entry name" value="TRANSPORTER, PUTATIVE (AFU_ORTHOLOGUE AFUA_6G06680)-RELATED"/>
    <property type="match status" value="1"/>
</dbReference>
<name>A0A6A6Z5P3_9PEZI</name>
<evidence type="ECO:0000256" key="5">
    <source>
        <dbReference type="SAM" id="Phobius"/>
    </source>
</evidence>
<feature type="domain" description="Major facilitator superfamily (MFS) profile" evidence="6">
    <location>
        <begin position="64"/>
        <end position="550"/>
    </location>
</feature>
<keyword evidence="7 9" id="KW-0808">Transferase</keyword>
<gene>
    <name evidence="7 9" type="ORF">BDZ99DRAFT_567403</name>
</gene>
<dbReference type="GO" id="GO:0016301">
    <property type="term" value="F:kinase activity"/>
    <property type="evidence" value="ECO:0007669"/>
    <property type="project" value="UniProtKB-KW"/>
</dbReference>
<evidence type="ECO:0000313" key="7">
    <source>
        <dbReference type="EMBL" id="KAF2815577.1"/>
    </source>
</evidence>
<dbReference type="Gene3D" id="1.20.1250.20">
    <property type="entry name" value="MFS general substrate transporter like domains"/>
    <property type="match status" value="1"/>
</dbReference>
<dbReference type="GO" id="GO:0022857">
    <property type="term" value="F:transmembrane transporter activity"/>
    <property type="evidence" value="ECO:0007669"/>
    <property type="project" value="InterPro"/>
</dbReference>
<reference evidence="7 9" key="1">
    <citation type="journal article" date="2020" name="Stud. Mycol.">
        <title>101 Dothideomycetes genomes: a test case for predicting lifestyles and emergence of pathogens.</title>
        <authorList>
            <person name="Haridas S."/>
            <person name="Albert R."/>
            <person name="Binder M."/>
            <person name="Bloem J."/>
            <person name="Labutti K."/>
            <person name="Salamov A."/>
            <person name="Andreopoulos B."/>
            <person name="Baker S."/>
            <person name="Barry K."/>
            <person name="Bills G."/>
            <person name="Bluhm B."/>
            <person name="Cannon C."/>
            <person name="Castanera R."/>
            <person name="Culley D."/>
            <person name="Daum C."/>
            <person name="Ezra D."/>
            <person name="Gonzalez J."/>
            <person name="Henrissat B."/>
            <person name="Kuo A."/>
            <person name="Liang C."/>
            <person name="Lipzen A."/>
            <person name="Lutzoni F."/>
            <person name="Magnuson J."/>
            <person name="Mondo S."/>
            <person name="Nolan M."/>
            <person name="Ohm R."/>
            <person name="Pangilinan J."/>
            <person name="Park H.-J."/>
            <person name="Ramirez L."/>
            <person name="Alfaro M."/>
            <person name="Sun H."/>
            <person name="Tritt A."/>
            <person name="Yoshinaga Y."/>
            <person name="Zwiers L.-H."/>
            <person name="Turgeon B."/>
            <person name="Goodwin S."/>
            <person name="Spatafora J."/>
            <person name="Crous P."/>
            <person name="Grigoriev I."/>
        </authorList>
    </citation>
    <scope>NUCLEOTIDE SEQUENCE</scope>
    <source>
        <strain evidence="7 9">CBS 304.34</strain>
    </source>
</reference>
<feature type="transmembrane region" description="Helical" evidence="5">
    <location>
        <begin position="64"/>
        <end position="89"/>
    </location>
</feature>
<dbReference type="PROSITE" id="PS50850">
    <property type="entry name" value="MFS"/>
    <property type="match status" value="1"/>
</dbReference>
<dbReference type="SUPFAM" id="SSF103473">
    <property type="entry name" value="MFS general substrate transporter"/>
    <property type="match status" value="1"/>
</dbReference>
<feature type="transmembrane region" description="Helical" evidence="5">
    <location>
        <begin position="331"/>
        <end position="356"/>
    </location>
</feature>
<keyword evidence="4 5" id="KW-0472">Membrane</keyword>
<dbReference type="GO" id="GO:0005886">
    <property type="term" value="C:plasma membrane"/>
    <property type="evidence" value="ECO:0007669"/>
    <property type="project" value="TreeGrafter"/>
</dbReference>
<organism evidence="7">
    <name type="scientific">Mytilinidion resinicola</name>
    <dbReference type="NCBI Taxonomy" id="574789"/>
    <lineage>
        <taxon>Eukaryota</taxon>
        <taxon>Fungi</taxon>
        <taxon>Dikarya</taxon>
        <taxon>Ascomycota</taxon>
        <taxon>Pezizomycotina</taxon>
        <taxon>Dothideomycetes</taxon>
        <taxon>Pleosporomycetidae</taxon>
        <taxon>Mytilinidiales</taxon>
        <taxon>Mytilinidiaceae</taxon>
        <taxon>Mytilinidion</taxon>
    </lineage>
</organism>
<evidence type="ECO:0000313" key="9">
    <source>
        <dbReference type="RefSeq" id="XP_033582541.1"/>
    </source>
</evidence>
<dbReference type="InterPro" id="IPR011701">
    <property type="entry name" value="MFS"/>
</dbReference>
<dbReference type="OrthoDB" id="2585655at2759"/>
<keyword evidence="3 5" id="KW-1133">Transmembrane helix</keyword>
<evidence type="ECO:0000256" key="1">
    <source>
        <dbReference type="ARBA" id="ARBA00004141"/>
    </source>
</evidence>
<dbReference type="InterPro" id="IPR036259">
    <property type="entry name" value="MFS_trans_sf"/>
</dbReference>
<evidence type="ECO:0000256" key="4">
    <source>
        <dbReference type="ARBA" id="ARBA00023136"/>
    </source>
</evidence>
<dbReference type="InterPro" id="IPR020846">
    <property type="entry name" value="MFS_dom"/>
</dbReference>
<comment type="subcellular location">
    <subcellularLocation>
        <location evidence="1">Membrane</location>
        <topology evidence="1">Multi-pass membrane protein</topology>
    </subcellularLocation>
</comment>
<feature type="transmembrane region" description="Helical" evidence="5">
    <location>
        <begin position="188"/>
        <end position="207"/>
    </location>
</feature>
<evidence type="ECO:0000256" key="2">
    <source>
        <dbReference type="ARBA" id="ARBA00022692"/>
    </source>
</evidence>
<proteinExistence type="predicted"/>
<dbReference type="Proteomes" id="UP000504636">
    <property type="component" value="Unplaced"/>
</dbReference>
<feature type="transmembrane region" description="Helical" evidence="5">
    <location>
        <begin position="442"/>
        <end position="462"/>
    </location>
</feature>